<dbReference type="Proteomes" id="UP000183031">
    <property type="component" value="Unassembled WGS sequence"/>
</dbReference>
<reference evidence="2 3" key="1">
    <citation type="submission" date="2016-10" db="EMBL/GenBank/DDBJ databases">
        <authorList>
            <person name="Varghese N."/>
            <person name="Submissions S."/>
        </authorList>
    </citation>
    <scope>NUCLEOTIDE SEQUENCE [LARGE SCALE GENOMIC DNA]</scope>
    <source>
        <strain evidence="2 3">CGMCC 1.6853</strain>
    </source>
</reference>
<dbReference type="InterPro" id="IPR010546">
    <property type="entry name" value="DUF1120"/>
</dbReference>
<comment type="caution">
    <text evidence="2">The sequence shown here is derived from an EMBL/GenBank/DDBJ whole genome shotgun (WGS) entry which is preliminary data.</text>
</comment>
<dbReference type="RefSeq" id="WP_021504965.1">
    <property type="nucleotide sequence ID" value="NZ_CBCSIN010000007.1"/>
</dbReference>
<keyword evidence="3" id="KW-1185">Reference proteome</keyword>
<evidence type="ECO:0000313" key="3">
    <source>
        <dbReference type="Proteomes" id="UP000183031"/>
    </source>
</evidence>
<evidence type="ECO:0000313" key="2">
    <source>
        <dbReference type="EMBL" id="SCY98033.1"/>
    </source>
</evidence>
<accession>A0A1G5KBP0</accession>
<feature type="signal peptide" evidence="1">
    <location>
        <begin position="1"/>
        <end position="22"/>
    </location>
</feature>
<evidence type="ECO:0008006" key="4">
    <source>
        <dbReference type="Google" id="ProtNLM"/>
    </source>
</evidence>
<dbReference type="Pfam" id="PF06551">
    <property type="entry name" value="DUF1120"/>
    <property type="match status" value="1"/>
</dbReference>
<sequence>MNKIALRMMVAATLLVTGGSLAAGPSAEIKVVGELIAPTCEVKLPNEGIFDYGSISHTRISKDKPVSLGVKGGSTMEVKCDAETPMTFNVIDNRLGSASETGKTFGLGNVNTTGKLGFYSIQAYFPQIDGVTGRLFVTSDTSITSPQTVVNLEHGKRVGWASASGNTLAIGKNFTAQLLVEAFLAKSGDMHGGVSEDVSLDGSTTLEFGFGL</sequence>
<protein>
    <recommendedName>
        <fullName evidence="4">DUF1120 domain-containing protein</fullName>
    </recommendedName>
</protein>
<organism evidence="2 3">
    <name type="scientific">Serratia nematodiphila</name>
    <dbReference type="NCBI Taxonomy" id="458197"/>
    <lineage>
        <taxon>Bacteria</taxon>
        <taxon>Pseudomonadati</taxon>
        <taxon>Pseudomonadota</taxon>
        <taxon>Gammaproteobacteria</taxon>
        <taxon>Enterobacterales</taxon>
        <taxon>Yersiniaceae</taxon>
        <taxon>Serratia</taxon>
    </lineage>
</organism>
<feature type="chain" id="PRO_5045309951" description="DUF1120 domain-containing protein" evidence="1">
    <location>
        <begin position="23"/>
        <end position="212"/>
    </location>
</feature>
<proteinExistence type="predicted"/>
<gene>
    <name evidence="2" type="ORF">SAMN02927935_03255</name>
</gene>
<dbReference type="EMBL" id="FMUT01000009">
    <property type="protein sequence ID" value="SCY98033.1"/>
    <property type="molecule type" value="Genomic_DNA"/>
</dbReference>
<name>A0A1G5KBP0_9GAMM</name>
<evidence type="ECO:0000256" key="1">
    <source>
        <dbReference type="SAM" id="SignalP"/>
    </source>
</evidence>
<keyword evidence="1" id="KW-0732">Signal</keyword>